<dbReference type="PANTHER" id="PTHR43304:SF1">
    <property type="entry name" value="PAC DOMAIN-CONTAINING PROTEIN"/>
    <property type="match status" value="1"/>
</dbReference>
<dbReference type="InterPro" id="IPR052162">
    <property type="entry name" value="Sensor_kinase/Photoreceptor"/>
</dbReference>
<dbReference type="InterPro" id="IPR003661">
    <property type="entry name" value="HisK_dim/P_dom"/>
</dbReference>
<dbReference type="InterPro" id="IPR004358">
    <property type="entry name" value="Sig_transdc_His_kin-like_C"/>
</dbReference>
<dbReference type="EC" id="2.7.13.3" evidence="2"/>
<dbReference type="PANTHER" id="PTHR43304">
    <property type="entry name" value="PHYTOCHROME-LIKE PROTEIN CPH1"/>
    <property type="match status" value="1"/>
</dbReference>
<dbReference type="RefSeq" id="WP_119670991.1">
    <property type="nucleotide sequence ID" value="NZ_QXED01000010.1"/>
</dbReference>
<reference evidence="7 8" key="1">
    <citation type="submission" date="2018-08" db="EMBL/GenBank/DDBJ databases">
        <title>Fibrisoma montanum sp. nov., isolated from Danxia mountain soil.</title>
        <authorList>
            <person name="Huang Y."/>
        </authorList>
    </citation>
    <scope>NUCLEOTIDE SEQUENCE [LARGE SCALE GENOMIC DNA]</scope>
    <source>
        <strain evidence="7 8">HYT19</strain>
    </source>
</reference>
<keyword evidence="4" id="KW-0808">Transferase</keyword>
<evidence type="ECO:0000259" key="6">
    <source>
        <dbReference type="PROSITE" id="PS50109"/>
    </source>
</evidence>
<proteinExistence type="predicted"/>
<dbReference type="InterPro" id="IPR036097">
    <property type="entry name" value="HisK_dim/P_sf"/>
</dbReference>
<dbReference type="AlphaFoldDB" id="A0A418LZM7"/>
<evidence type="ECO:0000256" key="4">
    <source>
        <dbReference type="ARBA" id="ARBA00022679"/>
    </source>
</evidence>
<keyword evidence="3" id="KW-0597">Phosphoprotein</keyword>
<dbReference type="GO" id="GO:0000155">
    <property type="term" value="F:phosphorelay sensor kinase activity"/>
    <property type="evidence" value="ECO:0007669"/>
    <property type="project" value="InterPro"/>
</dbReference>
<keyword evidence="5" id="KW-0418">Kinase</keyword>
<gene>
    <name evidence="7" type="ORF">DYU11_27710</name>
</gene>
<dbReference type="SUPFAM" id="SSF55874">
    <property type="entry name" value="ATPase domain of HSP90 chaperone/DNA topoisomerase II/histidine kinase"/>
    <property type="match status" value="1"/>
</dbReference>
<name>A0A418LZM7_9BACT</name>
<dbReference type="EMBL" id="QXED01000010">
    <property type="protein sequence ID" value="RIV18752.1"/>
    <property type="molecule type" value="Genomic_DNA"/>
</dbReference>
<dbReference type="InterPro" id="IPR036890">
    <property type="entry name" value="HATPase_C_sf"/>
</dbReference>
<evidence type="ECO:0000256" key="2">
    <source>
        <dbReference type="ARBA" id="ARBA00012438"/>
    </source>
</evidence>
<keyword evidence="8" id="KW-1185">Reference proteome</keyword>
<dbReference type="Pfam" id="PF00512">
    <property type="entry name" value="HisKA"/>
    <property type="match status" value="1"/>
</dbReference>
<dbReference type="SUPFAM" id="SSF47384">
    <property type="entry name" value="Homodimeric domain of signal transducing histidine kinase"/>
    <property type="match status" value="1"/>
</dbReference>
<dbReference type="Pfam" id="PF02518">
    <property type="entry name" value="HATPase_c"/>
    <property type="match status" value="1"/>
</dbReference>
<dbReference type="Gene3D" id="3.30.450.20">
    <property type="entry name" value="PAS domain"/>
    <property type="match status" value="1"/>
</dbReference>
<comment type="caution">
    <text evidence="7">The sequence shown here is derived from an EMBL/GenBank/DDBJ whole genome shotgun (WGS) entry which is preliminary data.</text>
</comment>
<dbReference type="InterPro" id="IPR003594">
    <property type="entry name" value="HATPase_dom"/>
</dbReference>
<dbReference type="Proteomes" id="UP000283523">
    <property type="component" value="Unassembled WGS sequence"/>
</dbReference>
<dbReference type="SMART" id="SM00388">
    <property type="entry name" value="HisKA"/>
    <property type="match status" value="1"/>
</dbReference>
<sequence>MSLVTTKFRLPAESTAILDQLPDGVACYEAVRHSGSITDFRLTYANALFQELIPAAFRLAPGEQMLAGNPDNAPRWQPLVARCVDVAQTGQTVSYPLSTSILSPAGLRISPFADGVLITIQDVPEPASDGQLQWITNVLNASLGNIFVYEAIRDETGTIQDFYVRYANANAVREVRNHMDKETIGNTLLGIYPQSRELGQFPHCVEVVNTGEPFRLEIYYPKQQVWYDTSITKLNDGCIVTGLEITERKRNELRLKEQNELQHRMVSELRQSNENLRQFAQVASHDLQEPLRKIQTFGDILRNQFEDNLADGERDMIRRIQRSAKRMQMLIRDLLAYSQLASQRDPFQPVALTEVVRDVLSDLEIAISETKASVQVPNLPVILGSPSRLRQLFQNLIANSLKFKKIDQPPVIQFDARPAEPDELPADLQNQPASSFWLISVTDNGLGFDEKYKDRIFHPFQRLHDTTAYSGTGIGLAICQRVAESHGGTIDVSSRPNAGSTFKVFLPAHHDRT</sequence>
<dbReference type="Gene3D" id="3.30.565.10">
    <property type="entry name" value="Histidine kinase-like ATPase, C-terminal domain"/>
    <property type="match status" value="1"/>
</dbReference>
<protein>
    <recommendedName>
        <fullName evidence="2">histidine kinase</fullName>
        <ecNumber evidence="2">2.7.13.3</ecNumber>
    </recommendedName>
</protein>
<accession>A0A418LZM7</accession>
<dbReference type="InterPro" id="IPR005467">
    <property type="entry name" value="His_kinase_dom"/>
</dbReference>
<organism evidence="7 8">
    <name type="scientific">Fibrisoma montanum</name>
    <dbReference type="NCBI Taxonomy" id="2305895"/>
    <lineage>
        <taxon>Bacteria</taxon>
        <taxon>Pseudomonadati</taxon>
        <taxon>Bacteroidota</taxon>
        <taxon>Cytophagia</taxon>
        <taxon>Cytophagales</taxon>
        <taxon>Spirosomataceae</taxon>
        <taxon>Fibrisoma</taxon>
    </lineage>
</organism>
<evidence type="ECO:0000256" key="1">
    <source>
        <dbReference type="ARBA" id="ARBA00000085"/>
    </source>
</evidence>
<dbReference type="OrthoDB" id="9766459at2"/>
<evidence type="ECO:0000256" key="3">
    <source>
        <dbReference type="ARBA" id="ARBA00022553"/>
    </source>
</evidence>
<dbReference type="Gene3D" id="1.10.287.130">
    <property type="match status" value="1"/>
</dbReference>
<dbReference type="PROSITE" id="PS50109">
    <property type="entry name" value="HIS_KIN"/>
    <property type="match status" value="1"/>
</dbReference>
<evidence type="ECO:0000313" key="8">
    <source>
        <dbReference type="Proteomes" id="UP000283523"/>
    </source>
</evidence>
<comment type="catalytic activity">
    <reaction evidence="1">
        <text>ATP + protein L-histidine = ADP + protein N-phospho-L-histidine.</text>
        <dbReference type="EC" id="2.7.13.3"/>
    </reaction>
</comment>
<dbReference type="CDD" id="cd00082">
    <property type="entry name" value="HisKA"/>
    <property type="match status" value="1"/>
</dbReference>
<feature type="domain" description="Histidine kinase" evidence="6">
    <location>
        <begin position="282"/>
        <end position="510"/>
    </location>
</feature>
<dbReference type="SMART" id="SM00387">
    <property type="entry name" value="HATPase_c"/>
    <property type="match status" value="1"/>
</dbReference>
<evidence type="ECO:0000313" key="7">
    <source>
        <dbReference type="EMBL" id="RIV18752.1"/>
    </source>
</evidence>
<evidence type="ECO:0000256" key="5">
    <source>
        <dbReference type="ARBA" id="ARBA00022777"/>
    </source>
</evidence>
<dbReference type="PRINTS" id="PR00344">
    <property type="entry name" value="BCTRLSENSOR"/>
</dbReference>